<dbReference type="EMBL" id="CM056741">
    <property type="protein sequence ID" value="KAJ8687467.1"/>
    <property type="molecule type" value="Genomic_DNA"/>
</dbReference>
<proteinExistence type="predicted"/>
<sequence length="106" mass="12311">MADFEKAIINASGEVFPNAHVSCCFFHLGQSVYWHVQDEGLQQEYSDPLDRTLRDSVRMLLDLAFVLENDVSQVFDLWRYQAPAQLKSVTEYFKENYELAGHNIHL</sequence>
<comment type="caution">
    <text evidence="1">The sequence shown here is derived from an EMBL/GenBank/DDBJ whole genome shotgun (WGS) entry which is preliminary data.</text>
</comment>
<gene>
    <name evidence="1" type="ORF">QAD02_023261</name>
</gene>
<evidence type="ECO:0000313" key="2">
    <source>
        <dbReference type="Proteomes" id="UP001239111"/>
    </source>
</evidence>
<evidence type="ECO:0000313" key="1">
    <source>
        <dbReference type="EMBL" id="KAJ8687467.1"/>
    </source>
</evidence>
<organism evidence="1 2">
    <name type="scientific">Eretmocerus hayati</name>
    <dbReference type="NCBI Taxonomy" id="131215"/>
    <lineage>
        <taxon>Eukaryota</taxon>
        <taxon>Metazoa</taxon>
        <taxon>Ecdysozoa</taxon>
        <taxon>Arthropoda</taxon>
        <taxon>Hexapoda</taxon>
        <taxon>Insecta</taxon>
        <taxon>Pterygota</taxon>
        <taxon>Neoptera</taxon>
        <taxon>Endopterygota</taxon>
        <taxon>Hymenoptera</taxon>
        <taxon>Apocrita</taxon>
        <taxon>Proctotrupomorpha</taxon>
        <taxon>Chalcidoidea</taxon>
        <taxon>Aphelinidae</taxon>
        <taxon>Aphelininae</taxon>
        <taxon>Eretmocerus</taxon>
    </lineage>
</organism>
<protein>
    <submittedName>
        <fullName evidence="1">Uncharacterized protein</fullName>
    </submittedName>
</protein>
<name>A0ACC2PVN9_9HYME</name>
<reference evidence="1" key="1">
    <citation type="submission" date="2023-04" db="EMBL/GenBank/DDBJ databases">
        <title>A chromosome-level genome assembly of the parasitoid wasp Eretmocerus hayati.</title>
        <authorList>
            <person name="Zhong Y."/>
            <person name="Liu S."/>
            <person name="Liu Y."/>
        </authorList>
    </citation>
    <scope>NUCLEOTIDE SEQUENCE</scope>
    <source>
        <strain evidence="1">ZJU_SS_LIU_2023</strain>
    </source>
</reference>
<dbReference type="Proteomes" id="UP001239111">
    <property type="component" value="Chromosome 1"/>
</dbReference>
<accession>A0ACC2PVN9</accession>
<keyword evidence="2" id="KW-1185">Reference proteome</keyword>